<organism evidence="1 2">
    <name type="scientific">Viridibacillus soli</name>
    <dbReference type="NCBI Taxonomy" id="2798301"/>
    <lineage>
        <taxon>Bacteria</taxon>
        <taxon>Bacillati</taxon>
        <taxon>Bacillota</taxon>
        <taxon>Bacilli</taxon>
        <taxon>Bacillales</taxon>
        <taxon>Caryophanaceae</taxon>
        <taxon>Viridibacillus</taxon>
    </lineage>
</organism>
<sequence length="47" mass="5369">MFEDDLKNMSVEEREEALGYMEELLESVSIGNGDYWIGNNGEIVIDN</sequence>
<dbReference type="EMBL" id="JAEOAH010000009">
    <property type="protein sequence ID" value="MBK3495075.1"/>
    <property type="molecule type" value="Genomic_DNA"/>
</dbReference>
<evidence type="ECO:0000313" key="2">
    <source>
        <dbReference type="Proteomes" id="UP000618943"/>
    </source>
</evidence>
<dbReference type="RefSeq" id="WP_200748853.1">
    <property type="nucleotide sequence ID" value="NZ_JAEOAH010000009.1"/>
</dbReference>
<reference evidence="1 2" key="1">
    <citation type="submission" date="2020-12" db="EMBL/GenBank/DDBJ databases">
        <title>YIM B01967 draft genome.</title>
        <authorList>
            <person name="Yan X."/>
        </authorList>
    </citation>
    <scope>NUCLEOTIDE SEQUENCE [LARGE SCALE GENOMIC DNA]</scope>
    <source>
        <strain evidence="1 2">YIM B01967</strain>
    </source>
</reference>
<protein>
    <submittedName>
        <fullName evidence="1">Uncharacterized protein</fullName>
    </submittedName>
</protein>
<proteinExistence type="predicted"/>
<keyword evidence="2" id="KW-1185">Reference proteome</keyword>
<gene>
    <name evidence="1" type="ORF">JFL43_09425</name>
</gene>
<name>A0ABS1H6Q7_9BACL</name>
<comment type="caution">
    <text evidence="1">The sequence shown here is derived from an EMBL/GenBank/DDBJ whole genome shotgun (WGS) entry which is preliminary data.</text>
</comment>
<evidence type="ECO:0000313" key="1">
    <source>
        <dbReference type="EMBL" id="MBK3495075.1"/>
    </source>
</evidence>
<dbReference type="Proteomes" id="UP000618943">
    <property type="component" value="Unassembled WGS sequence"/>
</dbReference>
<accession>A0ABS1H6Q7</accession>